<dbReference type="RefSeq" id="WP_011996607.1">
    <property type="nucleotide sequence ID" value="NC_009727.1"/>
</dbReference>
<dbReference type="Proteomes" id="UP000008555">
    <property type="component" value="Chromosome"/>
</dbReference>
<protein>
    <submittedName>
        <fullName evidence="1">Uncharacterized protein</fullName>
    </submittedName>
</protein>
<gene>
    <name evidence="1" type="ORF">CBUD_0516a</name>
</gene>
<dbReference type="AlphaFoldDB" id="B5XH88"/>
<accession>B5XH88</accession>
<dbReference type="KEGG" id="cbd:CBUD_0516a"/>
<dbReference type="HOGENOM" id="CLU_2823862_0_0_6"/>
<proteinExistence type="predicted"/>
<dbReference type="EMBL" id="CP000733">
    <property type="protein sequence ID" value="ACI23108.1"/>
    <property type="molecule type" value="Genomic_DNA"/>
</dbReference>
<organism evidence="1 2">
    <name type="scientific">Coxiella burnetii (strain Dugway 5J108-111)</name>
    <dbReference type="NCBI Taxonomy" id="434922"/>
    <lineage>
        <taxon>Bacteria</taxon>
        <taxon>Pseudomonadati</taxon>
        <taxon>Pseudomonadota</taxon>
        <taxon>Gammaproteobacteria</taxon>
        <taxon>Legionellales</taxon>
        <taxon>Coxiellaceae</taxon>
        <taxon>Coxiella</taxon>
    </lineage>
</organism>
<evidence type="ECO:0000313" key="2">
    <source>
        <dbReference type="Proteomes" id="UP000008555"/>
    </source>
</evidence>
<name>B5XH88_COXBN</name>
<reference evidence="1 2" key="1">
    <citation type="journal article" date="2009" name="Infect. Immun.">
        <title>Comparative genomics reveal extensive transposon-mediated genomic plasticity and diversity among potential effector proteins within the genus Coxiella.</title>
        <authorList>
            <person name="Beare P.A."/>
            <person name="Unsworth N."/>
            <person name="Andoh M."/>
            <person name="Voth D.E."/>
            <person name="Omsland A."/>
            <person name="Gilk S.D."/>
            <person name="Williams K.P."/>
            <person name="Sobral B.W."/>
            <person name="Kupko J.J.III."/>
            <person name="Porcella S.F."/>
            <person name="Samuel J.E."/>
            <person name="Heinzen R.A."/>
        </authorList>
    </citation>
    <scope>NUCLEOTIDE SEQUENCE [LARGE SCALE GENOMIC DNA]</scope>
    <source>
        <strain evidence="1 2">Dugway 5J108-111</strain>
    </source>
</reference>
<sequence length="66" mass="7486">MTNGIDQYDLQYCIVFFLFVGLRKLSPTYGVVDAYARRAPNKNGLILLDLKGRGIILSEYHNSLGY</sequence>
<evidence type="ECO:0000313" key="1">
    <source>
        <dbReference type="EMBL" id="ACI23108.1"/>
    </source>
</evidence>